<dbReference type="Pfam" id="PF12697">
    <property type="entry name" value="Abhydrolase_6"/>
    <property type="match status" value="1"/>
</dbReference>
<gene>
    <name evidence="2" type="ORF">GO608_07075</name>
</gene>
<organism evidence="2 3">
    <name type="scientific">Aromatoleum buckelii</name>
    <dbReference type="NCBI Taxonomy" id="200254"/>
    <lineage>
        <taxon>Bacteria</taxon>
        <taxon>Pseudomonadati</taxon>
        <taxon>Pseudomonadota</taxon>
        <taxon>Betaproteobacteria</taxon>
        <taxon>Rhodocyclales</taxon>
        <taxon>Rhodocyclaceae</taxon>
        <taxon>Aromatoleum</taxon>
    </lineage>
</organism>
<evidence type="ECO:0000259" key="1">
    <source>
        <dbReference type="Pfam" id="PF12697"/>
    </source>
</evidence>
<feature type="domain" description="AB hydrolase-1" evidence="1">
    <location>
        <begin position="28"/>
        <end position="246"/>
    </location>
</feature>
<keyword evidence="2" id="KW-0378">Hydrolase</keyword>
<comment type="caution">
    <text evidence="2">The sequence shown here is derived from an EMBL/GenBank/DDBJ whole genome shotgun (WGS) entry which is preliminary data.</text>
</comment>
<dbReference type="InterPro" id="IPR029058">
    <property type="entry name" value="AB_hydrolase_fold"/>
</dbReference>
<evidence type="ECO:0000313" key="3">
    <source>
        <dbReference type="Proteomes" id="UP000601990"/>
    </source>
</evidence>
<sequence length="257" mass="28000">MKQVQVGDTRLEYVRLPSAHPRGGAPAIVFLHEGLGSVAMWRDFPQKVADATGCEAVVYSRAGYGRSGPARLPRDTRYMHDEGLHVLPALLAALGLEHPILFGHSDGASIALICAGGTATPLTAVIVMAPHVIVEDISVSSIAQAKVAWQTTDLRTRLAKHHADVDAAFRGWNDIWLHPDFRAWNIEEYVPRILCPVLAIQGEDDEYGTMAQIERIAAQAPDVELVKLADCRHSPHKDQPAAVIDAVGEFVSRILED</sequence>
<dbReference type="InterPro" id="IPR000073">
    <property type="entry name" value="AB_hydrolase_1"/>
</dbReference>
<evidence type="ECO:0000313" key="2">
    <source>
        <dbReference type="EMBL" id="NMF93089.1"/>
    </source>
</evidence>
<keyword evidence="3" id="KW-1185">Reference proteome</keyword>
<dbReference type="SUPFAM" id="SSF53474">
    <property type="entry name" value="alpha/beta-Hydrolases"/>
    <property type="match status" value="1"/>
</dbReference>
<name>A0ABX1N1Y8_9RHOO</name>
<dbReference type="Proteomes" id="UP000601990">
    <property type="component" value="Unassembled WGS sequence"/>
</dbReference>
<accession>A0ABX1N1Y8</accession>
<dbReference type="PANTHER" id="PTHR43689:SF8">
    <property type="entry name" value="ALPHA_BETA-HYDROLASES SUPERFAMILY PROTEIN"/>
    <property type="match status" value="1"/>
</dbReference>
<dbReference type="Gene3D" id="3.40.50.1820">
    <property type="entry name" value="alpha/beta hydrolase"/>
    <property type="match status" value="1"/>
</dbReference>
<dbReference type="EMBL" id="WTVH01000010">
    <property type="protein sequence ID" value="NMF93089.1"/>
    <property type="molecule type" value="Genomic_DNA"/>
</dbReference>
<dbReference type="RefSeq" id="WP_169198377.1">
    <property type="nucleotide sequence ID" value="NZ_WTVH02000008.1"/>
</dbReference>
<dbReference type="GO" id="GO:0016787">
    <property type="term" value="F:hydrolase activity"/>
    <property type="evidence" value="ECO:0007669"/>
    <property type="project" value="UniProtKB-KW"/>
</dbReference>
<dbReference type="PANTHER" id="PTHR43689">
    <property type="entry name" value="HYDROLASE"/>
    <property type="match status" value="1"/>
</dbReference>
<protein>
    <submittedName>
        <fullName evidence="2">Alpha/beta fold hydrolase</fullName>
    </submittedName>
</protein>
<reference evidence="2" key="1">
    <citation type="submission" date="2019-12" db="EMBL/GenBank/DDBJ databases">
        <title>Comparative genomics gives insights into the taxonomy of the Azoarcus-Aromatoleum group and reveals separate origins of nif in the plant-associated Azoarcus and non-plant-associated Aromatoleum sub-groups.</title>
        <authorList>
            <person name="Lafos M."/>
            <person name="Maluk M."/>
            <person name="Batista M."/>
            <person name="Junghare M."/>
            <person name="Carmona M."/>
            <person name="Faoro H."/>
            <person name="Cruz L.M."/>
            <person name="Battistoni F."/>
            <person name="De Souza E."/>
            <person name="Pedrosa F."/>
            <person name="Chen W.-M."/>
            <person name="Poole P.S."/>
            <person name="Dixon R.A."/>
            <person name="James E.K."/>
        </authorList>
    </citation>
    <scope>NUCLEOTIDE SEQUENCE</scope>
    <source>
        <strain evidence="2">U120</strain>
    </source>
</reference>
<proteinExistence type="predicted"/>